<dbReference type="eggNOG" id="COG0395">
    <property type="taxonomic scope" value="Bacteria"/>
</dbReference>
<feature type="domain" description="ABC transmembrane type-1" evidence="8">
    <location>
        <begin position="84"/>
        <end position="287"/>
    </location>
</feature>
<dbReference type="GO" id="GO:0055085">
    <property type="term" value="P:transmembrane transport"/>
    <property type="evidence" value="ECO:0007669"/>
    <property type="project" value="InterPro"/>
</dbReference>
<name>G8LZ00_ACECE</name>
<accession>G8LZ00</accession>
<sequence length="308" mass="35080" precursor="true">MKLESKKSSTLRINSVSPSVNLALNIFFAVYCLMCIAPLILIFMVSITDQTSLAINGYSFFPSKISFDAYKYLFSDLGKLFRSYGITIFTCVVGTFFCVLFTMLYAYPISRKSFKYRNFFSFFIFFTMLFQGGLVPWYILYTKYLRLQNNLIALIMPAVMNAFYVLVTKTFFSINIPDSVLEAARIDGASEFRIFWQIVIPMSTPVIATIALFSSLNYWNDWYLCLLYINDPKYYNLQYSMYQALRSLQFLTSSLASASGNVSSSLANVPGETLRMAMAILGIGPIVFAYPFFQRYFIKGLTIGAVKG</sequence>
<dbReference type="SUPFAM" id="SSF161098">
    <property type="entry name" value="MetI-like"/>
    <property type="match status" value="1"/>
</dbReference>
<reference evidence="9 10" key="2">
    <citation type="journal article" date="2012" name="Stand. Genomic Sci.">
        <title>Complete Genome Sequence of Clostridium clariflavum DSM 19732.</title>
        <authorList>
            <person name="Izquierdo J.A."/>
            <person name="Goodwin L."/>
            <person name="Davenport K.W."/>
            <person name="Teshima H."/>
            <person name="Bruce D."/>
            <person name="Detter C."/>
            <person name="Tapia R."/>
            <person name="Han S."/>
            <person name="Land M."/>
            <person name="Hauser L."/>
            <person name="Jeffries C.D."/>
            <person name="Han J."/>
            <person name="Pitluck S."/>
            <person name="Nolan M."/>
            <person name="Chen A."/>
            <person name="Huntemann M."/>
            <person name="Mavromatis K."/>
            <person name="Mikhailova N."/>
            <person name="Liolios K."/>
            <person name="Woyke T."/>
            <person name="Lynd L.R."/>
        </authorList>
    </citation>
    <scope>NUCLEOTIDE SEQUENCE [LARGE SCALE GENOMIC DNA]</scope>
    <source>
        <strain evidence="10">DSM 19732 / NBRC 101661 / EBR45</strain>
    </source>
</reference>
<dbReference type="Proteomes" id="UP000005435">
    <property type="component" value="Chromosome"/>
</dbReference>
<dbReference type="STRING" id="720554.Clocl_1243"/>
<feature type="transmembrane region" description="Helical" evidence="7">
    <location>
        <begin position="194"/>
        <end position="214"/>
    </location>
</feature>
<dbReference type="OrthoDB" id="9771544at2"/>
<keyword evidence="4 7" id="KW-0812">Transmembrane</keyword>
<reference evidence="10" key="1">
    <citation type="submission" date="2011-12" db="EMBL/GenBank/DDBJ databases">
        <title>Complete sequence of Clostridium clariflavum DSM 19732.</title>
        <authorList>
            <consortium name="US DOE Joint Genome Institute"/>
            <person name="Lucas S."/>
            <person name="Han J."/>
            <person name="Lapidus A."/>
            <person name="Cheng J.-F."/>
            <person name="Goodwin L."/>
            <person name="Pitluck S."/>
            <person name="Peters L."/>
            <person name="Teshima H."/>
            <person name="Detter J.C."/>
            <person name="Han C."/>
            <person name="Tapia R."/>
            <person name="Land M."/>
            <person name="Hauser L."/>
            <person name="Kyrpides N."/>
            <person name="Ivanova N."/>
            <person name="Pagani I."/>
            <person name="Kitzmiller T."/>
            <person name="Lynd L."/>
            <person name="Izquierdo J."/>
            <person name="Woyke T."/>
        </authorList>
    </citation>
    <scope>NUCLEOTIDE SEQUENCE [LARGE SCALE GENOMIC DNA]</scope>
    <source>
        <strain evidence="10">DSM 19732 / NBRC 101661 / EBR45</strain>
    </source>
</reference>
<keyword evidence="3" id="KW-1003">Cell membrane</keyword>
<gene>
    <name evidence="9" type="ordered locus">Clocl_1243</name>
</gene>
<dbReference type="KEGG" id="ccl:Clocl_1243"/>
<dbReference type="PANTHER" id="PTHR43744:SF9">
    <property type="entry name" value="POLYGALACTURONAN_RHAMNOGALACTURONAN TRANSPORT SYSTEM PERMEASE PROTEIN YTCP"/>
    <property type="match status" value="1"/>
</dbReference>
<dbReference type="EMBL" id="CP003065">
    <property type="protein sequence ID" value="AEV67902.1"/>
    <property type="molecule type" value="Genomic_DNA"/>
</dbReference>
<dbReference type="AlphaFoldDB" id="G8LZ00"/>
<keyword evidence="2 7" id="KW-0813">Transport</keyword>
<comment type="similarity">
    <text evidence="7">Belongs to the binding-protein-dependent transport system permease family.</text>
</comment>
<dbReference type="GO" id="GO:0005886">
    <property type="term" value="C:plasma membrane"/>
    <property type="evidence" value="ECO:0007669"/>
    <property type="project" value="UniProtKB-SubCell"/>
</dbReference>
<evidence type="ECO:0000259" key="8">
    <source>
        <dbReference type="PROSITE" id="PS50928"/>
    </source>
</evidence>
<keyword evidence="5 7" id="KW-1133">Transmembrane helix</keyword>
<evidence type="ECO:0000256" key="6">
    <source>
        <dbReference type="ARBA" id="ARBA00023136"/>
    </source>
</evidence>
<comment type="subcellular location">
    <subcellularLocation>
        <location evidence="1 7">Cell membrane</location>
        <topology evidence="1 7">Multi-pass membrane protein</topology>
    </subcellularLocation>
</comment>
<feature type="transmembrane region" description="Helical" evidence="7">
    <location>
        <begin position="151"/>
        <end position="174"/>
    </location>
</feature>
<dbReference type="InterPro" id="IPR000515">
    <property type="entry name" value="MetI-like"/>
</dbReference>
<feature type="transmembrane region" description="Helical" evidence="7">
    <location>
        <begin position="21"/>
        <end position="47"/>
    </location>
</feature>
<feature type="transmembrane region" description="Helical" evidence="7">
    <location>
        <begin position="119"/>
        <end position="139"/>
    </location>
</feature>
<keyword evidence="10" id="KW-1185">Reference proteome</keyword>
<keyword evidence="6 7" id="KW-0472">Membrane</keyword>
<evidence type="ECO:0000256" key="1">
    <source>
        <dbReference type="ARBA" id="ARBA00004651"/>
    </source>
</evidence>
<dbReference type="InterPro" id="IPR035906">
    <property type="entry name" value="MetI-like_sf"/>
</dbReference>
<evidence type="ECO:0000313" key="9">
    <source>
        <dbReference type="EMBL" id="AEV67902.1"/>
    </source>
</evidence>
<dbReference type="HOGENOM" id="CLU_016047_1_0_9"/>
<dbReference type="Gene3D" id="1.10.3720.10">
    <property type="entry name" value="MetI-like"/>
    <property type="match status" value="1"/>
</dbReference>
<proteinExistence type="inferred from homology"/>
<evidence type="ECO:0000256" key="2">
    <source>
        <dbReference type="ARBA" id="ARBA00022448"/>
    </source>
</evidence>
<evidence type="ECO:0000256" key="4">
    <source>
        <dbReference type="ARBA" id="ARBA00022692"/>
    </source>
</evidence>
<feature type="transmembrane region" description="Helical" evidence="7">
    <location>
        <begin position="84"/>
        <end position="107"/>
    </location>
</feature>
<dbReference type="CDD" id="cd06261">
    <property type="entry name" value="TM_PBP2"/>
    <property type="match status" value="1"/>
</dbReference>
<dbReference type="Pfam" id="PF00528">
    <property type="entry name" value="BPD_transp_1"/>
    <property type="match status" value="1"/>
</dbReference>
<dbReference type="PROSITE" id="PS50928">
    <property type="entry name" value="ABC_TM1"/>
    <property type="match status" value="1"/>
</dbReference>
<evidence type="ECO:0000256" key="7">
    <source>
        <dbReference type="RuleBase" id="RU363032"/>
    </source>
</evidence>
<evidence type="ECO:0000256" key="5">
    <source>
        <dbReference type="ARBA" id="ARBA00022989"/>
    </source>
</evidence>
<organism evidence="9 10">
    <name type="scientific">Acetivibrio clariflavus (strain DSM 19732 / NBRC 101661 / EBR45)</name>
    <name type="common">Clostridium clariflavum</name>
    <dbReference type="NCBI Taxonomy" id="720554"/>
    <lineage>
        <taxon>Bacteria</taxon>
        <taxon>Bacillati</taxon>
        <taxon>Bacillota</taxon>
        <taxon>Clostridia</taxon>
        <taxon>Eubacteriales</taxon>
        <taxon>Oscillospiraceae</taxon>
        <taxon>Acetivibrio</taxon>
    </lineage>
</organism>
<dbReference type="RefSeq" id="WP_014254518.1">
    <property type="nucleotide sequence ID" value="NC_016627.1"/>
</dbReference>
<protein>
    <submittedName>
        <fullName evidence="9">Carbohydrate ABC transporter membrane protein 2, CUT1 family</fullName>
    </submittedName>
</protein>
<dbReference type="PANTHER" id="PTHR43744">
    <property type="entry name" value="ABC TRANSPORTER PERMEASE PROTEIN MG189-RELATED-RELATED"/>
    <property type="match status" value="1"/>
</dbReference>
<evidence type="ECO:0000313" key="10">
    <source>
        <dbReference type="Proteomes" id="UP000005435"/>
    </source>
</evidence>
<feature type="transmembrane region" description="Helical" evidence="7">
    <location>
        <begin position="274"/>
        <end position="293"/>
    </location>
</feature>
<evidence type="ECO:0000256" key="3">
    <source>
        <dbReference type="ARBA" id="ARBA00022475"/>
    </source>
</evidence>